<dbReference type="Proteomes" id="UP000076482">
    <property type="component" value="Unassembled WGS sequence"/>
</dbReference>
<reference evidence="1 2" key="1">
    <citation type="submission" date="2015-09" db="EMBL/GenBank/DDBJ databases">
        <title>Bacillus cereus food isolates.</title>
        <authorList>
            <person name="Boekhorst J."/>
        </authorList>
    </citation>
    <scope>NUCLEOTIDE SEQUENCE [LARGE SCALE GENOMIC DNA]</scope>
    <source>
        <strain evidence="1 2">B4088</strain>
    </source>
</reference>
<gene>
    <name evidence="1" type="ORF">B4088_5453</name>
</gene>
<dbReference type="EMBL" id="LJKE01000104">
    <property type="protein sequence ID" value="KZD55708.1"/>
    <property type="molecule type" value="Genomic_DNA"/>
</dbReference>
<dbReference type="PATRIC" id="fig|1396.535.peg.6023"/>
<dbReference type="AlphaFoldDB" id="A0A161TPI0"/>
<proteinExistence type="predicted"/>
<dbReference type="RefSeq" id="WP_063262969.1">
    <property type="nucleotide sequence ID" value="NZ_LJKE01000104.1"/>
</dbReference>
<accession>A0A161TPI0</accession>
<sequence length="167" mass="19591">MKFPWWSGIGPIINWIKNHQLSDTVIKSEEYKEVEPFLSDALKLALKLEELTLELDMDIKGWASYDKELETLVTNLNVHMRNNLSFAMPAIKYENYSQKIVDALNKKEYLDASELRYEQIKTRDSILLNWIKYYLDVVGALGKLDRKETDEAMRYLEGLKSHLENSE</sequence>
<protein>
    <submittedName>
        <fullName evidence="1">Uncharacterized protein</fullName>
    </submittedName>
</protein>
<comment type="caution">
    <text evidence="1">The sequence shown here is derived from an EMBL/GenBank/DDBJ whole genome shotgun (WGS) entry which is preliminary data.</text>
</comment>
<organism evidence="1 2">
    <name type="scientific">Bacillus cereus</name>
    <dbReference type="NCBI Taxonomy" id="1396"/>
    <lineage>
        <taxon>Bacteria</taxon>
        <taxon>Bacillati</taxon>
        <taxon>Bacillota</taxon>
        <taxon>Bacilli</taxon>
        <taxon>Bacillales</taxon>
        <taxon>Bacillaceae</taxon>
        <taxon>Bacillus</taxon>
        <taxon>Bacillus cereus group</taxon>
    </lineage>
</organism>
<evidence type="ECO:0000313" key="1">
    <source>
        <dbReference type="EMBL" id="KZD55708.1"/>
    </source>
</evidence>
<name>A0A161TPI0_BACCE</name>
<evidence type="ECO:0000313" key="2">
    <source>
        <dbReference type="Proteomes" id="UP000076482"/>
    </source>
</evidence>